<evidence type="ECO:0000313" key="2">
    <source>
        <dbReference type="EMBL" id="JAB73419.1"/>
    </source>
</evidence>
<feature type="non-terminal residue" evidence="2">
    <location>
        <position position="1"/>
    </location>
</feature>
<feature type="non-terminal residue" evidence="2">
    <location>
        <position position="105"/>
    </location>
</feature>
<accession>V5H8K7</accession>
<dbReference type="AlphaFoldDB" id="V5H8K7"/>
<dbReference type="Pfam" id="PF20478">
    <property type="entry name" value="P2RX7_C"/>
    <property type="match status" value="1"/>
</dbReference>
<proteinExistence type="evidence at transcript level"/>
<dbReference type="PANTHER" id="PTHR36981">
    <property type="entry name" value="ZGC:195170"/>
    <property type="match status" value="1"/>
</dbReference>
<evidence type="ECO:0000259" key="1">
    <source>
        <dbReference type="Pfam" id="PF20478"/>
    </source>
</evidence>
<sequence>LCCRGVAAVVKVSPTTCITEHHLFHLVCLNRELLDIAYHEIQMYTPSYFEQAHGDRNRTYRFVAYRKFVWWIWRRLGRFNRVRLPCCVVAMIRKHFPSETYTGFQ</sequence>
<reference evidence="2" key="1">
    <citation type="journal article" date="2015" name="Sci. Rep.">
        <title>Tissue- and time-dependent transcription in Ixodes ricinus salivary glands and midguts when blood feeding on the vertebrate host.</title>
        <authorList>
            <person name="Kotsyfakis M."/>
            <person name="Schwarz A."/>
            <person name="Erhart J."/>
            <person name="Ribeiro J.M."/>
        </authorList>
    </citation>
    <scope>NUCLEOTIDE SEQUENCE</scope>
    <source>
        <tissue evidence="2">Salivary gland and midgut</tissue>
    </source>
</reference>
<feature type="domain" description="P2X purinoreceptor 7 intracellular" evidence="1">
    <location>
        <begin position="1"/>
        <end position="105"/>
    </location>
</feature>
<name>V5H8K7_IXORI</name>
<protein>
    <recommendedName>
        <fullName evidence="1">P2X purinoreceptor 7 intracellular domain-containing protein</fullName>
    </recommendedName>
</protein>
<dbReference type="PANTHER" id="PTHR36981:SF1">
    <property type="entry name" value="P2X PURINORECEPTOR 7 INTRACELLULAR DOMAIN-CONTAINING PROTEIN"/>
    <property type="match status" value="1"/>
</dbReference>
<dbReference type="EMBL" id="GANP01011049">
    <property type="protein sequence ID" value="JAB73419.1"/>
    <property type="molecule type" value="mRNA"/>
</dbReference>
<organism evidence="2">
    <name type="scientific">Ixodes ricinus</name>
    <name type="common">Common tick</name>
    <name type="synonym">Acarus ricinus</name>
    <dbReference type="NCBI Taxonomy" id="34613"/>
    <lineage>
        <taxon>Eukaryota</taxon>
        <taxon>Metazoa</taxon>
        <taxon>Ecdysozoa</taxon>
        <taxon>Arthropoda</taxon>
        <taxon>Chelicerata</taxon>
        <taxon>Arachnida</taxon>
        <taxon>Acari</taxon>
        <taxon>Parasitiformes</taxon>
        <taxon>Ixodida</taxon>
        <taxon>Ixodoidea</taxon>
        <taxon>Ixodidae</taxon>
        <taxon>Ixodinae</taxon>
        <taxon>Ixodes</taxon>
    </lineage>
</organism>
<dbReference type="InterPro" id="IPR046815">
    <property type="entry name" value="P2RX7_C"/>
</dbReference>